<accession>A0ABU9B896</accession>
<dbReference type="InterPro" id="IPR005119">
    <property type="entry name" value="LysR_subst-bd"/>
</dbReference>
<keyword evidence="2" id="KW-0805">Transcription regulation</keyword>
<keyword evidence="3" id="KW-0238">DNA-binding</keyword>
<keyword evidence="4" id="KW-0804">Transcription</keyword>
<dbReference type="PRINTS" id="PR00039">
    <property type="entry name" value="HTHLYSR"/>
</dbReference>
<dbReference type="PANTHER" id="PTHR30427:SF1">
    <property type="entry name" value="TRANSCRIPTIONAL ACTIVATOR PROTEIN LYSR"/>
    <property type="match status" value="1"/>
</dbReference>
<evidence type="ECO:0000256" key="5">
    <source>
        <dbReference type="SAM" id="MobiDB-lite"/>
    </source>
</evidence>
<dbReference type="SUPFAM" id="SSF46785">
    <property type="entry name" value="Winged helix' DNA-binding domain"/>
    <property type="match status" value="1"/>
</dbReference>
<comment type="caution">
    <text evidence="7">The sequence shown here is derived from an EMBL/GenBank/DDBJ whole genome shotgun (WGS) entry which is preliminary data.</text>
</comment>
<evidence type="ECO:0000313" key="7">
    <source>
        <dbReference type="EMBL" id="MEK8025379.1"/>
    </source>
</evidence>
<dbReference type="NCBIfam" id="NF008239">
    <property type="entry name" value="PRK11013.1"/>
    <property type="match status" value="1"/>
</dbReference>
<dbReference type="InterPro" id="IPR000847">
    <property type="entry name" value="LysR_HTH_N"/>
</dbReference>
<dbReference type="RefSeq" id="WP_341373163.1">
    <property type="nucleotide sequence ID" value="NZ_JBBUTF010000004.1"/>
</dbReference>
<dbReference type="Gene3D" id="3.40.190.10">
    <property type="entry name" value="Periplasmic binding protein-like II"/>
    <property type="match status" value="2"/>
</dbReference>
<dbReference type="PROSITE" id="PS50931">
    <property type="entry name" value="HTH_LYSR"/>
    <property type="match status" value="1"/>
</dbReference>
<dbReference type="InterPro" id="IPR036388">
    <property type="entry name" value="WH-like_DNA-bd_sf"/>
</dbReference>
<evidence type="ECO:0000259" key="6">
    <source>
        <dbReference type="PROSITE" id="PS50931"/>
    </source>
</evidence>
<feature type="domain" description="HTH lysR-type" evidence="6">
    <location>
        <begin position="7"/>
        <end position="64"/>
    </location>
</feature>
<evidence type="ECO:0000256" key="3">
    <source>
        <dbReference type="ARBA" id="ARBA00023125"/>
    </source>
</evidence>
<evidence type="ECO:0000256" key="2">
    <source>
        <dbReference type="ARBA" id="ARBA00023015"/>
    </source>
</evidence>
<dbReference type="Pfam" id="PF03466">
    <property type="entry name" value="LysR_substrate"/>
    <property type="match status" value="1"/>
</dbReference>
<dbReference type="Gene3D" id="1.10.10.10">
    <property type="entry name" value="Winged helix-like DNA-binding domain superfamily/Winged helix DNA-binding domain"/>
    <property type="match status" value="1"/>
</dbReference>
<gene>
    <name evidence="7" type="ORF">AACH11_05340</name>
</gene>
<dbReference type="SUPFAM" id="SSF53850">
    <property type="entry name" value="Periplasmic binding protein-like II"/>
    <property type="match status" value="1"/>
</dbReference>
<organism evidence="7 8">
    <name type="scientific">Pseudaquabacterium rugosum</name>
    <dbReference type="NCBI Taxonomy" id="2984194"/>
    <lineage>
        <taxon>Bacteria</taxon>
        <taxon>Pseudomonadati</taxon>
        <taxon>Pseudomonadota</taxon>
        <taxon>Betaproteobacteria</taxon>
        <taxon>Burkholderiales</taxon>
        <taxon>Sphaerotilaceae</taxon>
        <taxon>Pseudaquabacterium</taxon>
    </lineage>
</organism>
<dbReference type="EMBL" id="JBBUTF010000004">
    <property type="protein sequence ID" value="MEK8025379.1"/>
    <property type="molecule type" value="Genomic_DNA"/>
</dbReference>
<reference evidence="7 8" key="1">
    <citation type="submission" date="2024-04" db="EMBL/GenBank/DDBJ databases">
        <title>Novel species of the genus Ideonella isolated from streams.</title>
        <authorList>
            <person name="Lu H."/>
        </authorList>
    </citation>
    <scope>NUCLEOTIDE SEQUENCE [LARGE SCALE GENOMIC DNA]</scope>
    <source>
        <strain evidence="7 8">BYS139W</strain>
    </source>
</reference>
<feature type="region of interest" description="Disordered" evidence="5">
    <location>
        <begin position="318"/>
        <end position="338"/>
    </location>
</feature>
<dbReference type="Proteomes" id="UP001368500">
    <property type="component" value="Unassembled WGS sequence"/>
</dbReference>
<name>A0ABU9B896_9BURK</name>
<evidence type="ECO:0000256" key="1">
    <source>
        <dbReference type="ARBA" id="ARBA00009437"/>
    </source>
</evidence>
<dbReference type="PANTHER" id="PTHR30427">
    <property type="entry name" value="TRANSCRIPTIONAL ACTIVATOR PROTEIN LYSR"/>
    <property type="match status" value="1"/>
</dbReference>
<comment type="similarity">
    <text evidence="1">Belongs to the LysR transcriptional regulatory family.</text>
</comment>
<dbReference type="InterPro" id="IPR036390">
    <property type="entry name" value="WH_DNA-bd_sf"/>
</dbReference>
<feature type="compositionally biased region" description="Low complexity" evidence="5">
    <location>
        <begin position="328"/>
        <end position="338"/>
    </location>
</feature>
<dbReference type="Pfam" id="PF00126">
    <property type="entry name" value="HTH_1"/>
    <property type="match status" value="1"/>
</dbReference>
<keyword evidence="8" id="KW-1185">Reference proteome</keyword>
<evidence type="ECO:0000313" key="8">
    <source>
        <dbReference type="Proteomes" id="UP001368500"/>
    </source>
</evidence>
<sequence>MPTAPRLTHRQIELFRAVMRTGQLTRAAELLHSSQPTLSRELARLEQVLGFALFERLKGRLRPTVRALALLQEVEASFVGLERIAATALALRGHALGRLELAALPALTQVLLPEALARLARDEPEAAVTITPLESPALESGLSDQRHDLGLSEQREAPVACQLRPLLVADEVAVLPPGHALAARPVLAPEDLAGQPFISLAPADAYRQQIDAMFTARGIARHLRLESPSAASVCALVRQGLGLAIVNPLTALAWTQAAAEEAGGGGLVLRPLTVSIPFHVAVLRPQWRSRHPLRDALEAALVEAAEALVARLRQAGVDSRVPPPDAPPAVDGAAAGRR</sequence>
<protein>
    <submittedName>
        <fullName evidence="7">LysR family transcriptional regulator</fullName>
    </submittedName>
</protein>
<proteinExistence type="inferred from homology"/>
<evidence type="ECO:0000256" key="4">
    <source>
        <dbReference type="ARBA" id="ARBA00023163"/>
    </source>
</evidence>